<organism evidence="2 3">
    <name type="scientific">Brachionus plicatilis</name>
    <name type="common">Marine rotifer</name>
    <name type="synonym">Brachionus muelleri</name>
    <dbReference type="NCBI Taxonomy" id="10195"/>
    <lineage>
        <taxon>Eukaryota</taxon>
        <taxon>Metazoa</taxon>
        <taxon>Spiralia</taxon>
        <taxon>Gnathifera</taxon>
        <taxon>Rotifera</taxon>
        <taxon>Eurotatoria</taxon>
        <taxon>Monogononta</taxon>
        <taxon>Pseudotrocha</taxon>
        <taxon>Ploima</taxon>
        <taxon>Brachionidae</taxon>
        <taxon>Brachionus</taxon>
    </lineage>
</organism>
<keyword evidence="1" id="KW-0472">Membrane</keyword>
<keyword evidence="1" id="KW-1133">Transmembrane helix</keyword>
<keyword evidence="1" id="KW-0812">Transmembrane</keyword>
<dbReference type="AlphaFoldDB" id="A0A3M7QUY5"/>
<keyword evidence="3" id="KW-1185">Reference proteome</keyword>
<reference evidence="2 3" key="1">
    <citation type="journal article" date="2018" name="Sci. Rep.">
        <title>Genomic signatures of local adaptation to the degree of environmental predictability in rotifers.</title>
        <authorList>
            <person name="Franch-Gras L."/>
            <person name="Hahn C."/>
            <person name="Garcia-Roger E.M."/>
            <person name="Carmona M.J."/>
            <person name="Serra M."/>
            <person name="Gomez A."/>
        </authorList>
    </citation>
    <scope>NUCLEOTIDE SEQUENCE [LARGE SCALE GENOMIC DNA]</scope>
    <source>
        <strain evidence="2">HYR1</strain>
    </source>
</reference>
<name>A0A3M7QUY5_BRAPC</name>
<evidence type="ECO:0000313" key="2">
    <source>
        <dbReference type="EMBL" id="RNA14798.1"/>
    </source>
</evidence>
<feature type="transmembrane region" description="Helical" evidence="1">
    <location>
        <begin position="21"/>
        <end position="42"/>
    </location>
</feature>
<accession>A0A3M7QUY5</accession>
<evidence type="ECO:0000313" key="3">
    <source>
        <dbReference type="Proteomes" id="UP000276133"/>
    </source>
</evidence>
<dbReference type="EMBL" id="REGN01005106">
    <property type="protein sequence ID" value="RNA14798.1"/>
    <property type="molecule type" value="Genomic_DNA"/>
</dbReference>
<proteinExistence type="predicted"/>
<comment type="caution">
    <text evidence="2">The sequence shown here is derived from an EMBL/GenBank/DDBJ whole genome shotgun (WGS) entry which is preliminary data.</text>
</comment>
<dbReference type="Proteomes" id="UP000276133">
    <property type="component" value="Unassembled WGS sequence"/>
</dbReference>
<gene>
    <name evidence="2" type="ORF">BpHYR1_039241</name>
</gene>
<evidence type="ECO:0000256" key="1">
    <source>
        <dbReference type="SAM" id="Phobius"/>
    </source>
</evidence>
<sequence length="96" mass="11353">MITKLSRILSSSNSLKKDSTKVAFVFTLTKFLLTIDICVFYINKCHLSMLNYWIQVALVLLFKQKLHKSFYDIHFNIAPVIPRYQHLKNRSENFIL</sequence>
<protein>
    <submittedName>
        <fullName evidence="2">Uncharacterized protein</fullName>
    </submittedName>
</protein>